<keyword evidence="4 9" id="KW-0812">Transmembrane</keyword>
<feature type="region of interest" description="Disordered" evidence="8">
    <location>
        <begin position="384"/>
        <end position="403"/>
    </location>
</feature>
<evidence type="ECO:0000256" key="7">
    <source>
        <dbReference type="ARBA" id="ARBA00023136"/>
    </source>
</evidence>
<feature type="transmembrane region" description="Helical" evidence="9">
    <location>
        <begin position="429"/>
        <end position="450"/>
    </location>
</feature>
<dbReference type="Pfam" id="PF05781">
    <property type="entry name" value="MRVI1"/>
    <property type="match status" value="1"/>
</dbReference>
<dbReference type="RefSeq" id="XP_072853563.1">
    <property type="nucleotide sequence ID" value="XM_072997462.1"/>
</dbReference>
<evidence type="ECO:0000256" key="4">
    <source>
        <dbReference type="ARBA" id="ARBA00022692"/>
    </source>
</evidence>
<dbReference type="GeneID" id="110081298"/>
<keyword evidence="6" id="KW-0175">Coiled coil</keyword>
<protein>
    <submittedName>
        <fullName evidence="11 12">Uncharacterized protein isoform X1</fullName>
    </submittedName>
</protein>
<feature type="compositionally biased region" description="Basic and acidic residues" evidence="8">
    <location>
        <begin position="63"/>
        <end position="73"/>
    </location>
</feature>
<dbReference type="Proteomes" id="UP001652642">
    <property type="component" value="Chromosome 4"/>
</dbReference>
<evidence type="ECO:0000256" key="1">
    <source>
        <dbReference type="ARBA" id="ARBA00004167"/>
    </source>
</evidence>
<dbReference type="PANTHER" id="PTHR15352">
    <property type="entry name" value="LYMPHOID-RESTRICTED MEMBRANE PROTEIN, JAW1"/>
    <property type="match status" value="1"/>
</dbReference>
<gene>
    <name evidence="11 12" type="primary">LOC110081298</name>
</gene>
<proteinExistence type="predicted"/>
<evidence type="ECO:0000313" key="10">
    <source>
        <dbReference type="Proteomes" id="UP001652642"/>
    </source>
</evidence>
<reference evidence="11 12" key="1">
    <citation type="submission" date="2025-05" db="UniProtKB">
        <authorList>
            <consortium name="RefSeq"/>
        </authorList>
    </citation>
    <scope>IDENTIFICATION</scope>
</reference>
<keyword evidence="5 9" id="KW-1133">Transmembrane helix</keyword>
<evidence type="ECO:0000313" key="12">
    <source>
        <dbReference type="RefSeq" id="XP_072853563.1"/>
    </source>
</evidence>
<evidence type="ECO:0000256" key="3">
    <source>
        <dbReference type="ARBA" id="ARBA00022490"/>
    </source>
</evidence>
<accession>A0ABM5G7D6</accession>
<dbReference type="RefSeq" id="XP_072853562.1">
    <property type="nucleotide sequence ID" value="XM_072997461.1"/>
</dbReference>
<keyword evidence="7 9" id="KW-0472">Membrane</keyword>
<organism evidence="10 12">
    <name type="scientific">Pogona vitticeps</name>
    <name type="common">central bearded dragon</name>
    <dbReference type="NCBI Taxonomy" id="103695"/>
    <lineage>
        <taxon>Eukaryota</taxon>
        <taxon>Metazoa</taxon>
        <taxon>Chordata</taxon>
        <taxon>Craniata</taxon>
        <taxon>Vertebrata</taxon>
        <taxon>Euteleostomi</taxon>
        <taxon>Lepidosauria</taxon>
        <taxon>Squamata</taxon>
        <taxon>Bifurcata</taxon>
        <taxon>Unidentata</taxon>
        <taxon>Episquamata</taxon>
        <taxon>Toxicofera</taxon>
        <taxon>Iguania</taxon>
        <taxon>Acrodonta</taxon>
        <taxon>Agamidae</taxon>
        <taxon>Amphibolurinae</taxon>
        <taxon>Pogona</taxon>
    </lineage>
</organism>
<evidence type="ECO:0000256" key="9">
    <source>
        <dbReference type="SAM" id="Phobius"/>
    </source>
</evidence>
<keyword evidence="10" id="KW-1185">Reference proteome</keyword>
<dbReference type="InterPro" id="IPR008677">
    <property type="entry name" value="MRVI1"/>
</dbReference>
<sequence length="463" mass="52946">MENGVVLQSKEPLGQRSGELDGLALSLETGTMASSEGDSERMVDERRTTSETTNKPCIVSPREQARRDSHGSRELAVHFEDSGESDEDMDPSEDGLSTSLMELSVLQRLGLHRVALTEQDVETAFTHLALAFRCDMFTLRRRVQVEERARNTAEENIEKELAECWTMLQKLDQSCLDSRCKEMVEQLKSSLTILAGAIERATVAAEKLGAVHQEARMSRATEVMVQHVENLKRHHLRDHTELEEMKRLIQQNSRNRQLAENRDDGEQRVKHPPVRFFQQGSARRRVSIAVIPRQLTIHSSENGQGSEGEAIKPTTMEEESPESRHPLFPQEDFTDTSFILHAGSSNIPHLNLQRTNSIEGDTRRSYCTERRGSELRRRTSIGKTVEEEANEEQGHEEGEEECDELETNVFLSKGAERGYCKAWFSMPTYYWVLMWLFFLGIVCLILIRFLELQKQYPFITSDF</sequence>
<feature type="region of interest" description="Disordered" evidence="8">
    <location>
        <begin position="299"/>
        <end position="325"/>
    </location>
</feature>
<evidence type="ECO:0000256" key="5">
    <source>
        <dbReference type="ARBA" id="ARBA00022989"/>
    </source>
</evidence>
<evidence type="ECO:0000256" key="6">
    <source>
        <dbReference type="ARBA" id="ARBA00023054"/>
    </source>
</evidence>
<evidence type="ECO:0000313" key="11">
    <source>
        <dbReference type="RefSeq" id="XP_072853562.1"/>
    </source>
</evidence>
<name>A0ABM5G7D6_9SAUR</name>
<comment type="subcellular location">
    <subcellularLocation>
        <location evidence="2">Cytoplasm</location>
    </subcellularLocation>
    <subcellularLocation>
        <location evidence="1">Membrane</location>
        <topology evidence="1">Single-pass membrane protein</topology>
    </subcellularLocation>
</comment>
<dbReference type="PANTHER" id="PTHR15352:SF5">
    <property type="entry name" value="LYMPHOID-RESTRICTED MEMBRANE PROTEIN-LIKE"/>
    <property type="match status" value="1"/>
</dbReference>
<evidence type="ECO:0000256" key="8">
    <source>
        <dbReference type="SAM" id="MobiDB-lite"/>
    </source>
</evidence>
<feature type="region of interest" description="Disordered" evidence="8">
    <location>
        <begin position="1"/>
        <end position="73"/>
    </location>
</feature>
<feature type="compositionally biased region" description="Basic and acidic residues" evidence="8">
    <location>
        <begin position="38"/>
        <end position="49"/>
    </location>
</feature>
<keyword evidence="3" id="KW-0963">Cytoplasm</keyword>
<evidence type="ECO:0000256" key="2">
    <source>
        <dbReference type="ARBA" id="ARBA00004496"/>
    </source>
</evidence>